<dbReference type="EMBL" id="LVEP01000035">
    <property type="protein sequence ID" value="OCB75181.1"/>
    <property type="molecule type" value="Genomic_DNA"/>
</dbReference>
<comment type="caution">
    <text evidence="1">The sequence shown here is derived from an EMBL/GenBank/DDBJ whole genome shotgun (WGS) entry which is preliminary data.</text>
</comment>
<keyword evidence="1" id="KW-0378">Hydrolase</keyword>
<accession>A0A1B9DZR9</accession>
<name>A0A1B9DZR9_9FLAO</name>
<dbReference type="InterPro" id="IPR013783">
    <property type="entry name" value="Ig-like_fold"/>
</dbReference>
<dbReference type="GO" id="GO:0016787">
    <property type="term" value="F:hydrolase activity"/>
    <property type="evidence" value="ECO:0007669"/>
    <property type="project" value="UniProtKB-KW"/>
</dbReference>
<dbReference type="AlphaFoldDB" id="A0A1B9DZR9"/>
<keyword evidence="2" id="KW-1185">Reference proteome</keyword>
<protein>
    <submittedName>
        <fullName evidence="1">Glycoside hydrolase</fullName>
    </submittedName>
</protein>
<dbReference type="CDD" id="cd07184">
    <property type="entry name" value="E_set_Isoamylase_like_N"/>
    <property type="match status" value="1"/>
</dbReference>
<evidence type="ECO:0000313" key="2">
    <source>
        <dbReference type="Proteomes" id="UP000093510"/>
    </source>
</evidence>
<dbReference type="InterPro" id="IPR014756">
    <property type="entry name" value="Ig_E-set"/>
</dbReference>
<dbReference type="Gene3D" id="2.60.40.10">
    <property type="entry name" value="Immunoglobulins"/>
    <property type="match status" value="1"/>
</dbReference>
<proteinExistence type="predicted"/>
<sequence length="98" mass="10895">MALKKRFLKSKPICKVTFVIAENTGIQAAVVGDFNGWDAQLGTLKKFKNGNFKGVFDICVGKSYEFRYVVDGVYSNEPEADFDIWNDHAAAKNSVLVV</sequence>
<reference evidence="1 2" key="1">
    <citation type="submission" date="2016-03" db="EMBL/GenBank/DDBJ databases">
        <authorList>
            <person name="Ploux O."/>
        </authorList>
    </citation>
    <scope>NUCLEOTIDE SEQUENCE [LARGE SCALE GENOMIC DNA]</scope>
    <source>
        <strain evidence="1 2">LPB0076</strain>
    </source>
</reference>
<dbReference type="STRING" id="1763534.GCA_001831475_00401"/>
<dbReference type="OrthoDB" id="5451596at2"/>
<organism evidence="1 2">
    <name type="scientific">Flavobacterium crassostreae</name>
    <dbReference type="NCBI Taxonomy" id="1763534"/>
    <lineage>
        <taxon>Bacteria</taxon>
        <taxon>Pseudomonadati</taxon>
        <taxon>Bacteroidota</taxon>
        <taxon>Flavobacteriia</taxon>
        <taxon>Flavobacteriales</taxon>
        <taxon>Flavobacteriaceae</taxon>
        <taxon>Flavobacterium</taxon>
    </lineage>
</organism>
<dbReference type="SUPFAM" id="SSF81296">
    <property type="entry name" value="E set domains"/>
    <property type="match status" value="1"/>
</dbReference>
<dbReference type="RefSeq" id="WP_066335324.1">
    <property type="nucleotide sequence ID" value="NZ_CP017688.1"/>
</dbReference>
<dbReference type="Proteomes" id="UP000093510">
    <property type="component" value="Unassembled WGS sequence"/>
</dbReference>
<evidence type="ECO:0000313" key="1">
    <source>
        <dbReference type="EMBL" id="OCB75181.1"/>
    </source>
</evidence>
<gene>
    <name evidence="1" type="ORF">LPBF_08970</name>
</gene>